<keyword evidence="2" id="KW-1185">Reference proteome</keyword>
<evidence type="ECO:0000313" key="2">
    <source>
        <dbReference type="Proteomes" id="UP000318102"/>
    </source>
</evidence>
<accession>A0A559J2J6</accession>
<protein>
    <submittedName>
        <fullName evidence="1">Uncharacterized protein</fullName>
    </submittedName>
</protein>
<sequence length="154" mass="17884">MSFDFYIAADRPIPEIKPRGQEILTVGDMIRMNVPDGPVPWKEMDENSKVLCFDPAVSNPFLIEDASYALEIMSDYTDLNHMYTVSVSDMNRANYLYNYVMTLDEEINLEIWHLWNGYDYEDEIISRKHLSRSALVLSDFEAPLNESWCIAIKS</sequence>
<dbReference type="OrthoDB" id="1797524at2"/>
<evidence type="ECO:0000313" key="1">
    <source>
        <dbReference type="EMBL" id="TVX94108.1"/>
    </source>
</evidence>
<organism evidence="1 2">
    <name type="scientific">Paenibacillus agilis</name>
    <dbReference type="NCBI Taxonomy" id="3020863"/>
    <lineage>
        <taxon>Bacteria</taxon>
        <taxon>Bacillati</taxon>
        <taxon>Bacillota</taxon>
        <taxon>Bacilli</taxon>
        <taxon>Bacillales</taxon>
        <taxon>Paenibacillaceae</taxon>
        <taxon>Paenibacillus</taxon>
    </lineage>
</organism>
<dbReference type="Proteomes" id="UP000318102">
    <property type="component" value="Unassembled WGS sequence"/>
</dbReference>
<comment type="caution">
    <text evidence="1">The sequence shown here is derived from an EMBL/GenBank/DDBJ whole genome shotgun (WGS) entry which is preliminary data.</text>
</comment>
<dbReference type="EMBL" id="VNJK01000001">
    <property type="protein sequence ID" value="TVX94108.1"/>
    <property type="molecule type" value="Genomic_DNA"/>
</dbReference>
<gene>
    <name evidence="1" type="ORF">FPZ44_14230</name>
</gene>
<dbReference type="AlphaFoldDB" id="A0A559J2J6"/>
<name>A0A559J2J6_9BACL</name>
<reference evidence="1 2" key="1">
    <citation type="submission" date="2019-07" db="EMBL/GenBank/DDBJ databases">
        <authorList>
            <person name="Kim J."/>
        </authorList>
    </citation>
    <scope>NUCLEOTIDE SEQUENCE [LARGE SCALE GENOMIC DNA]</scope>
    <source>
        <strain evidence="1 2">N4</strain>
    </source>
</reference>
<proteinExistence type="predicted"/>
<dbReference type="RefSeq" id="WP_144991223.1">
    <property type="nucleotide sequence ID" value="NZ_VNJK01000001.1"/>
</dbReference>